<dbReference type="OrthoDB" id="3358750at2759"/>
<dbReference type="Proteomes" id="UP001154252">
    <property type="component" value="Unassembled WGS sequence"/>
</dbReference>
<dbReference type="EMBL" id="CAJVRC010000898">
    <property type="protein sequence ID" value="CAG8909110.1"/>
    <property type="molecule type" value="Genomic_DNA"/>
</dbReference>
<dbReference type="PANTHER" id="PTHR39475:SF1">
    <property type="entry name" value="CONIDIATION-SPECIFIC PROTEIN 6"/>
    <property type="match status" value="1"/>
</dbReference>
<evidence type="ECO:0000256" key="1">
    <source>
        <dbReference type="SAM" id="MobiDB-lite"/>
    </source>
</evidence>
<feature type="compositionally biased region" description="Basic and acidic residues" evidence="1">
    <location>
        <begin position="80"/>
        <end position="92"/>
    </location>
</feature>
<comment type="caution">
    <text evidence="2">The sequence shown here is derived from an EMBL/GenBank/DDBJ whole genome shotgun (WGS) entry which is preliminary data.</text>
</comment>
<keyword evidence="3" id="KW-1185">Reference proteome</keyword>
<name>A0A9W4KIX5_9EURO</name>
<feature type="compositionally biased region" description="Basic and acidic residues" evidence="1">
    <location>
        <begin position="118"/>
        <end position="139"/>
    </location>
</feature>
<accession>A0A9W4KIX5</accession>
<sequence>MSVSGAGQPGRGTRQNMAVSGSSQSNVGNRSMYESGDQRNLPVSELKERARYAEGLPTSHHNIDSKHGRSIADKLASQENKPDSSHPRKNEYDAEAEMVKQNPMKPADQHGNAPSKGARIDARLKADDEQRLREKGIKQ</sequence>
<evidence type="ECO:0000313" key="3">
    <source>
        <dbReference type="Proteomes" id="UP001154252"/>
    </source>
</evidence>
<feature type="compositionally biased region" description="Basic and acidic residues" evidence="1">
    <location>
        <begin position="61"/>
        <end position="72"/>
    </location>
</feature>
<protein>
    <submittedName>
        <fullName evidence="2">Uncharacterized protein</fullName>
    </submittedName>
</protein>
<reference evidence="2" key="1">
    <citation type="submission" date="2021-07" db="EMBL/GenBank/DDBJ databases">
        <authorList>
            <person name="Branca A.L. A."/>
        </authorList>
    </citation>
    <scope>NUCLEOTIDE SEQUENCE</scope>
</reference>
<proteinExistence type="predicted"/>
<dbReference type="PANTHER" id="PTHR39475">
    <property type="entry name" value="CONIDIATION-SPECIFIC PROTEIN 6"/>
    <property type="match status" value="1"/>
</dbReference>
<dbReference type="AlphaFoldDB" id="A0A9W4KIX5"/>
<evidence type="ECO:0000313" key="2">
    <source>
        <dbReference type="EMBL" id="CAG8909110.1"/>
    </source>
</evidence>
<organism evidence="2 3">
    <name type="scientific">Penicillium egyptiacum</name>
    <dbReference type="NCBI Taxonomy" id="1303716"/>
    <lineage>
        <taxon>Eukaryota</taxon>
        <taxon>Fungi</taxon>
        <taxon>Dikarya</taxon>
        <taxon>Ascomycota</taxon>
        <taxon>Pezizomycotina</taxon>
        <taxon>Eurotiomycetes</taxon>
        <taxon>Eurotiomycetidae</taxon>
        <taxon>Eurotiales</taxon>
        <taxon>Aspergillaceae</taxon>
        <taxon>Penicillium</taxon>
    </lineage>
</organism>
<gene>
    <name evidence="2" type="ORF">PEGY_LOCUS9899</name>
</gene>
<feature type="region of interest" description="Disordered" evidence="1">
    <location>
        <begin position="1"/>
        <end position="139"/>
    </location>
</feature>
<feature type="compositionally biased region" description="Polar residues" evidence="1">
    <location>
        <begin position="13"/>
        <end position="29"/>
    </location>
</feature>